<evidence type="ECO:0000313" key="2">
    <source>
        <dbReference type="EMBL" id="KAF8400317.1"/>
    </source>
</evidence>
<dbReference type="PANTHER" id="PTHR33433">
    <property type="entry name" value="FLOWERING-PROMOTING FACTOR 1-LIKE PROTEIN 1"/>
    <property type="match status" value="1"/>
</dbReference>
<proteinExistence type="inferred from homology"/>
<dbReference type="AlphaFoldDB" id="A0A834Z6L3"/>
<evidence type="ECO:0000256" key="1">
    <source>
        <dbReference type="ARBA" id="ARBA00008013"/>
    </source>
</evidence>
<keyword evidence="3" id="KW-1185">Reference proteome</keyword>
<dbReference type="EMBL" id="JABCRI010000009">
    <property type="protein sequence ID" value="KAF8400317.1"/>
    <property type="molecule type" value="Genomic_DNA"/>
</dbReference>
<evidence type="ECO:0000313" key="3">
    <source>
        <dbReference type="Proteomes" id="UP000655225"/>
    </source>
</evidence>
<comment type="similarity">
    <text evidence="1">Belongs to the FPF1 family.</text>
</comment>
<protein>
    <recommendedName>
        <fullName evidence="4">Flowering-promoting factor 1-like protein 1</fullName>
    </recommendedName>
</protein>
<dbReference type="Proteomes" id="UP000655225">
    <property type="component" value="Unassembled WGS sequence"/>
</dbReference>
<organism evidence="2 3">
    <name type="scientific">Tetracentron sinense</name>
    <name type="common">Spur-leaf</name>
    <dbReference type="NCBI Taxonomy" id="13715"/>
    <lineage>
        <taxon>Eukaryota</taxon>
        <taxon>Viridiplantae</taxon>
        <taxon>Streptophyta</taxon>
        <taxon>Embryophyta</taxon>
        <taxon>Tracheophyta</taxon>
        <taxon>Spermatophyta</taxon>
        <taxon>Magnoliopsida</taxon>
        <taxon>Trochodendrales</taxon>
        <taxon>Trochodendraceae</taxon>
        <taxon>Tetracentron</taxon>
    </lineage>
</organism>
<dbReference type="GO" id="GO:0009909">
    <property type="term" value="P:regulation of flower development"/>
    <property type="evidence" value="ECO:0007669"/>
    <property type="project" value="InterPro"/>
</dbReference>
<evidence type="ECO:0008006" key="4">
    <source>
        <dbReference type="Google" id="ProtNLM"/>
    </source>
</evidence>
<reference evidence="2 3" key="1">
    <citation type="submission" date="2020-04" db="EMBL/GenBank/DDBJ databases">
        <title>Plant Genome Project.</title>
        <authorList>
            <person name="Zhang R.-G."/>
        </authorList>
    </citation>
    <scope>NUCLEOTIDE SEQUENCE [LARGE SCALE GENOMIC DNA]</scope>
    <source>
        <strain evidence="2">YNK0</strain>
        <tissue evidence="2">Leaf</tissue>
    </source>
</reference>
<dbReference type="OrthoDB" id="612242at2759"/>
<sequence>MSGVWVFKNGVIRLVENPATDPTDGRQASNVRRKVLVYLPTGEVISSYTYLEQILTGLGWERYYYDVDLLQFHKKSSVDLISLPKDFSKFKSIQMYDIVVKNPNIFHVRDINSISRSGPQTAALLMNKAFLRMLYIVAKPRDIKLAIERMGKGGEGRNPETIRTKSLIEDDLLGSIEAAKGWMVFT</sequence>
<dbReference type="InterPro" id="IPR039274">
    <property type="entry name" value="FPF1"/>
</dbReference>
<name>A0A834Z6L3_TETSI</name>
<gene>
    <name evidence="2" type="ORF">HHK36_013614</name>
</gene>
<comment type="caution">
    <text evidence="2">The sequence shown here is derived from an EMBL/GenBank/DDBJ whole genome shotgun (WGS) entry which is preliminary data.</text>
</comment>
<accession>A0A834Z6L3</accession>